<evidence type="ECO:0000313" key="6">
    <source>
        <dbReference type="Proteomes" id="UP000075615"/>
    </source>
</evidence>
<gene>
    <name evidence="5" type="ORF">AWN68_01755</name>
</gene>
<proteinExistence type="predicted"/>
<keyword evidence="6" id="KW-1185">Reference proteome</keyword>
<dbReference type="OrthoDB" id="9764953at2"/>
<evidence type="ECO:0000256" key="3">
    <source>
        <dbReference type="SAM" id="SignalP"/>
    </source>
</evidence>
<keyword evidence="2" id="KW-0378">Hydrolase</keyword>
<dbReference type="GO" id="GO:0006508">
    <property type="term" value="P:proteolysis"/>
    <property type="evidence" value="ECO:0007669"/>
    <property type="project" value="InterPro"/>
</dbReference>
<feature type="chain" id="PRO_5007575353" description="Peptidase S9 prolyl oligopeptidase catalytic domain-containing protein" evidence="3">
    <location>
        <begin position="21"/>
        <end position="263"/>
    </location>
</feature>
<evidence type="ECO:0000259" key="4">
    <source>
        <dbReference type="Pfam" id="PF00326"/>
    </source>
</evidence>
<dbReference type="STRING" id="296218.AWN68_01755"/>
<dbReference type="GO" id="GO:0008236">
    <property type="term" value="F:serine-type peptidase activity"/>
    <property type="evidence" value="ECO:0007669"/>
    <property type="project" value="InterPro"/>
</dbReference>
<dbReference type="SUPFAM" id="SSF53474">
    <property type="entry name" value="alpha/beta-Hydrolases"/>
    <property type="match status" value="1"/>
</dbReference>
<dbReference type="Proteomes" id="UP000075615">
    <property type="component" value="Unassembled WGS sequence"/>
</dbReference>
<keyword evidence="1 3" id="KW-0732">Signal</keyword>
<evidence type="ECO:0000256" key="1">
    <source>
        <dbReference type="ARBA" id="ARBA00022729"/>
    </source>
</evidence>
<dbReference type="PANTHER" id="PTHR43037:SF5">
    <property type="entry name" value="FERULOYL ESTERASE"/>
    <property type="match status" value="1"/>
</dbReference>
<dbReference type="Pfam" id="PF00326">
    <property type="entry name" value="Peptidase_S9"/>
    <property type="match status" value="1"/>
</dbReference>
<accession>A0A150XXU5</accession>
<protein>
    <recommendedName>
        <fullName evidence="4">Peptidase S9 prolyl oligopeptidase catalytic domain-containing protein</fullName>
    </recommendedName>
</protein>
<dbReference type="InterPro" id="IPR050955">
    <property type="entry name" value="Plant_Biomass_Hydrol_Est"/>
</dbReference>
<evidence type="ECO:0000313" key="5">
    <source>
        <dbReference type="EMBL" id="KYG83553.1"/>
    </source>
</evidence>
<feature type="signal peptide" evidence="3">
    <location>
        <begin position="1"/>
        <end position="20"/>
    </location>
</feature>
<comment type="caution">
    <text evidence="5">The sequence shown here is derived from an EMBL/GenBank/DDBJ whole genome shotgun (WGS) entry which is preliminary data.</text>
</comment>
<organism evidence="5 6">
    <name type="scientific">Roseivirga echinicomitans</name>
    <dbReference type="NCBI Taxonomy" id="296218"/>
    <lineage>
        <taxon>Bacteria</taxon>
        <taxon>Pseudomonadati</taxon>
        <taxon>Bacteroidota</taxon>
        <taxon>Cytophagia</taxon>
        <taxon>Cytophagales</taxon>
        <taxon>Roseivirgaceae</taxon>
        <taxon>Roseivirga</taxon>
    </lineage>
</organism>
<reference evidence="5 6" key="1">
    <citation type="submission" date="2016-01" db="EMBL/GenBank/DDBJ databases">
        <title>Genome sequencing of Roseivirga echinicomitans KMM 6058.</title>
        <authorList>
            <person name="Selvaratnam C."/>
            <person name="Thevarajoo S."/>
            <person name="Goh K.M."/>
            <person name="Ee R."/>
            <person name="Chan K.-G."/>
            <person name="Chong C.S."/>
        </authorList>
    </citation>
    <scope>NUCLEOTIDE SEQUENCE [LARGE SCALE GENOMIC DNA]</scope>
    <source>
        <strain evidence="5 6">KMM 6058</strain>
    </source>
</reference>
<dbReference type="AlphaFoldDB" id="A0A150XXU5"/>
<dbReference type="PROSITE" id="PS51257">
    <property type="entry name" value="PROKAR_LIPOPROTEIN"/>
    <property type="match status" value="1"/>
</dbReference>
<dbReference type="InterPro" id="IPR029058">
    <property type="entry name" value="AB_hydrolase_fold"/>
</dbReference>
<dbReference type="EMBL" id="LRDB01000001">
    <property type="protein sequence ID" value="KYG83553.1"/>
    <property type="molecule type" value="Genomic_DNA"/>
</dbReference>
<name>A0A150XXU5_9BACT</name>
<feature type="domain" description="Peptidase S9 prolyl oligopeptidase catalytic" evidence="4">
    <location>
        <begin position="119"/>
        <end position="191"/>
    </location>
</feature>
<dbReference type="PANTHER" id="PTHR43037">
    <property type="entry name" value="UNNAMED PRODUCT-RELATED"/>
    <property type="match status" value="1"/>
</dbReference>
<dbReference type="RefSeq" id="WP_068410576.1">
    <property type="nucleotide sequence ID" value="NZ_LRDB01000001.1"/>
</dbReference>
<dbReference type="InterPro" id="IPR001375">
    <property type="entry name" value="Peptidase_S9_cat"/>
</dbReference>
<sequence length="263" mass="28876">MKLKNRSFLAILFFSIFVLSCGGGGDDGPDPITWEDVQLSFSQLDFSPGVKDHSIEVAANVFWNFRLVVPELETGETAPLFIDMHGESGGAASAHQTSYDCYLEEGLEGLNAFMIIPNAGQEQWYDQNNQIQIQGLISLAKDYLSVDPNKVVAMGYSNGGNATWLFTDNAPQLFSAGIAMASSYSTRNQDGSFRKINVPLYVIHGSEDQLFPIETTKAWVDGSISAGSDITFVEATGLGHYEPCNYVPYVKDAITWLQTTVWN</sequence>
<evidence type="ECO:0000256" key="2">
    <source>
        <dbReference type="ARBA" id="ARBA00022801"/>
    </source>
</evidence>
<dbReference type="Gene3D" id="3.40.50.1820">
    <property type="entry name" value="alpha/beta hydrolase"/>
    <property type="match status" value="1"/>
</dbReference>